<sequence length="303" mass="31642">ALASTSNYYVVITINEYALNSGTQLTYNSSNATTLAATTEFDNFNYSSASSSQNPLEVINAHKAYGYGLTGSGQIIAIMDSGFSTSHKELDAKTITTYGTLTYADGTSSTNDHGLFVSGVSAAEDDGDGGIQGVAPSANLHFSSYDQINGNSYYPTHWANATDDAADSNAVVQNNSWGATNSTIATVNTYKTNNGLTNSAALAAYFTAGGLSSNEATVNTYIDALNNYQDKGVVVFALSNTSSLADADAHAALPEFFSQLKEAWITAVNVEITGTSGNETYTRKSAPCGSTGSYCLGGDGWEI</sequence>
<dbReference type="PROSITE" id="PS00136">
    <property type="entry name" value="SUBTILASE_ASP"/>
    <property type="match status" value="1"/>
</dbReference>
<accession>A0A382TDG4</accession>
<evidence type="ECO:0000256" key="2">
    <source>
        <dbReference type="ARBA" id="ARBA00022670"/>
    </source>
</evidence>
<protein>
    <recommendedName>
        <fullName evidence="5">Peptidase S8/S53 domain-containing protein</fullName>
    </recommendedName>
</protein>
<reference evidence="6" key="1">
    <citation type="submission" date="2018-05" db="EMBL/GenBank/DDBJ databases">
        <authorList>
            <person name="Lanie J.A."/>
            <person name="Ng W.-L."/>
            <person name="Kazmierczak K.M."/>
            <person name="Andrzejewski T.M."/>
            <person name="Davidsen T.M."/>
            <person name="Wayne K.J."/>
            <person name="Tettelin H."/>
            <person name="Glass J.I."/>
            <person name="Rusch D."/>
            <person name="Podicherti R."/>
            <person name="Tsui H.-C.T."/>
            <person name="Winkler M.E."/>
        </authorList>
    </citation>
    <scope>NUCLEOTIDE SEQUENCE</scope>
</reference>
<evidence type="ECO:0000256" key="4">
    <source>
        <dbReference type="ARBA" id="ARBA00022825"/>
    </source>
</evidence>
<evidence type="ECO:0000256" key="3">
    <source>
        <dbReference type="ARBA" id="ARBA00022801"/>
    </source>
</evidence>
<dbReference type="GO" id="GO:0006508">
    <property type="term" value="P:proteolysis"/>
    <property type="evidence" value="ECO:0007669"/>
    <property type="project" value="UniProtKB-KW"/>
</dbReference>
<comment type="similarity">
    <text evidence="1">Belongs to the peptidase S8 family.</text>
</comment>
<dbReference type="InterPro" id="IPR015500">
    <property type="entry name" value="Peptidase_S8_subtilisin-rel"/>
</dbReference>
<dbReference type="PANTHER" id="PTHR43399:SF4">
    <property type="entry name" value="CELL WALL-ASSOCIATED PROTEASE"/>
    <property type="match status" value="1"/>
</dbReference>
<keyword evidence="4" id="KW-0720">Serine protease</keyword>
<dbReference type="GO" id="GO:0004252">
    <property type="term" value="F:serine-type endopeptidase activity"/>
    <property type="evidence" value="ECO:0007669"/>
    <property type="project" value="InterPro"/>
</dbReference>
<evidence type="ECO:0000259" key="5">
    <source>
        <dbReference type="Pfam" id="PF00082"/>
    </source>
</evidence>
<dbReference type="InterPro" id="IPR036852">
    <property type="entry name" value="Peptidase_S8/S53_dom_sf"/>
</dbReference>
<dbReference type="PANTHER" id="PTHR43399">
    <property type="entry name" value="SUBTILISIN-RELATED"/>
    <property type="match status" value="1"/>
</dbReference>
<feature type="non-terminal residue" evidence="6">
    <location>
        <position position="303"/>
    </location>
</feature>
<dbReference type="PRINTS" id="PR00723">
    <property type="entry name" value="SUBTILISIN"/>
</dbReference>
<dbReference type="InterPro" id="IPR051048">
    <property type="entry name" value="Peptidase_S8/S53_subtilisin"/>
</dbReference>
<name>A0A382TDG4_9ZZZZ</name>
<keyword evidence="3" id="KW-0378">Hydrolase</keyword>
<dbReference type="PROSITE" id="PS51892">
    <property type="entry name" value="SUBTILASE"/>
    <property type="match status" value="1"/>
</dbReference>
<keyword evidence="2" id="KW-0645">Protease</keyword>
<dbReference type="EMBL" id="UINC01135344">
    <property type="protein sequence ID" value="SVD19431.1"/>
    <property type="molecule type" value="Genomic_DNA"/>
</dbReference>
<dbReference type="InterPro" id="IPR023827">
    <property type="entry name" value="Peptidase_S8_Asp-AS"/>
</dbReference>
<evidence type="ECO:0000256" key="1">
    <source>
        <dbReference type="ARBA" id="ARBA00011073"/>
    </source>
</evidence>
<dbReference type="Pfam" id="PF00082">
    <property type="entry name" value="Peptidase_S8"/>
    <property type="match status" value="1"/>
</dbReference>
<dbReference type="AlphaFoldDB" id="A0A382TDG4"/>
<feature type="domain" description="Peptidase S8/S53" evidence="5">
    <location>
        <begin position="71"/>
        <end position="251"/>
    </location>
</feature>
<dbReference type="InterPro" id="IPR000209">
    <property type="entry name" value="Peptidase_S8/S53_dom"/>
</dbReference>
<dbReference type="SUPFAM" id="SSF52743">
    <property type="entry name" value="Subtilisin-like"/>
    <property type="match status" value="1"/>
</dbReference>
<evidence type="ECO:0000313" key="6">
    <source>
        <dbReference type="EMBL" id="SVD19431.1"/>
    </source>
</evidence>
<feature type="non-terminal residue" evidence="6">
    <location>
        <position position="1"/>
    </location>
</feature>
<dbReference type="Gene3D" id="3.40.50.200">
    <property type="entry name" value="Peptidase S8/S53 domain"/>
    <property type="match status" value="1"/>
</dbReference>
<gene>
    <name evidence="6" type="ORF">METZ01_LOCUS372285</name>
</gene>
<proteinExistence type="inferred from homology"/>
<organism evidence="6">
    <name type="scientific">marine metagenome</name>
    <dbReference type="NCBI Taxonomy" id="408172"/>
    <lineage>
        <taxon>unclassified sequences</taxon>
        <taxon>metagenomes</taxon>
        <taxon>ecological metagenomes</taxon>
    </lineage>
</organism>